<evidence type="ECO:0000313" key="2">
    <source>
        <dbReference type="EMBL" id="SDS12746.1"/>
    </source>
</evidence>
<feature type="domain" description="SseB protein N-terminal" evidence="1">
    <location>
        <begin position="22"/>
        <end position="145"/>
    </location>
</feature>
<accession>A0A1H1PNK0</accession>
<evidence type="ECO:0000313" key="3">
    <source>
        <dbReference type="Proteomes" id="UP000198859"/>
    </source>
</evidence>
<evidence type="ECO:0000259" key="1">
    <source>
        <dbReference type="Pfam" id="PF07179"/>
    </source>
</evidence>
<proteinExistence type="predicted"/>
<reference evidence="3" key="1">
    <citation type="submission" date="2016-10" db="EMBL/GenBank/DDBJ databases">
        <authorList>
            <person name="Varghese N."/>
            <person name="Submissions S."/>
        </authorList>
    </citation>
    <scope>NUCLEOTIDE SEQUENCE [LARGE SCALE GENOMIC DNA]</scope>
    <source>
        <strain evidence="3">DSM 22127</strain>
    </source>
</reference>
<sequence length="167" mass="17246">MREIPDPGFAGDDGATDPEVTAALAAYDAAPHERDRALGVVAALQDSRVLVPVVAVLGEVEVDEQGLAHDKSSDMAAVLMRGRDGRTALLAFTGTGPLQGWDPQARPVPVTLADAARSAVQDGAQALLVDVAGPVLYVVEADDLARLATGERLLRLADGGWGWAGTA</sequence>
<dbReference type="STRING" id="642780.SAMN04488570_1192"/>
<dbReference type="AlphaFoldDB" id="A0A1H1PNK0"/>
<keyword evidence="3" id="KW-1185">Reference proteome</keyword>
<dbReference type="Proteomes" id="UP000198859">
    <property type="component" value="Chromosome I"/>
</dbReference>
<organism evidence="2 3">
    <name type="scientific">Nocardioides scoriae</name>
    <dbReference type="NCBI Taxonomy" id="642780"/>
    <lineage>
        <taxon>Bacteria</taxon>
        <taxon>Bacillati</taxon>
        <taxon>Actinomycetota</taxon>
        <taxon>Actinomycetes</taxon>
        <taxon>Propionibacteriales</taxon>
        <taxon>Nocardioidaceae</taxon>
        <taxon>Nocardioides</taxon>
    </lineage>
</organism>
<protein>
    <submittedName>
        <fullName evidence="2">SseB protein N-terminal domain-containing protein</fullName>
    </submittedName>
</protein>
<dbReference type="Pfam" id="PF07179">
    <property type="entry name" value="SseB"/>
    <property type="match status" value="1"/>
</dbReference>
<dbReference type="InterPro" id="IPR009839">
    <property type="entry name" value="SseB_N"/>
</dbReference>
<gene>
    <name evidence="2" type="ORF">SAMN04488570_1192</name>
</gene>
<dbReference type="EMBL" id="LT629757">
    <property type="protein sequence ID" value="SDS12746.1"/>
    <property type="molecule type" value="Genomic_DNA"/>
</dbReference>
<name>A0A1H1PNK0_9ACTN</name>
<dbReference type="RefSeq" id="WP_231917064.1">
    <property type="nucleotide sequence ID" value="NZ_LT629757.1"/>
</dbReference>